<protein>
    <submittedName>
        <fullName evidence="1">Uncharacterized protein</fullName>
    </submittedName>
</protein>
<organism evidence="1 2">
    <name type="scientific">Deinococcus peraridilitoris (strain DSM 19664 / LMG 22246 / CIP 109416 / KR-200)</name>
    <dbReference type="NCBI Taxonomy" id="937777"/>
    <lineage>
        <taxon>Bacteria</taxon>
        <taxon>Thermotogati</taxon>
        <taxon>Deinococcota</taxon>
        <taxon>Deinococci</taxon>
        <taxon>Deinococcales</taxon>
        <taxon>Deinococcaceae</taxon>
        <taxon>Deinococcus</taxon>
    </lineage>
</organism>
<keyword evidence="2" id="KW-1185">Reference proteome</keyword>
<dbReference type="PATRIC" id="fig|937777.3.peg.3997"/>
<accession>L0A870</accession>
<dbReference type="KEGG" id="dpd:Deipe_3980"/>
<proteinExistence type="predicted"/>
<geneLocation type="plasmid" evidence="1 2">
    <name>pDEIPE01</name>
</geneLocation>
<dbReference type="EMBL" id="CP003383">
    <property type="protein sequence ID" value="AFZ69382.1"/>
    <property type="molecule type" value="Genomic_DNA"/>
</dbReference>
<sequence>MLVEGRNARLVVCHAGLSSHSRIKFSAACQREGILYTPHRTKAGVLTTTLIRAVIKRARDLDHFKPELLPVRSLATARYLQDRYGGYLKMEIRNHVKCIAAPPAALLRDLAMMYAADCRRSFSLRMKWNMTPA</sequence>
<gene>
    <name evidence="1" type="ordered locus">Deipe_3980</name>
</gene>
<evidence type="ECO:0000313" key="2">
    <source>
        <dbReference type="Proteomes" id="UP000010467"/>
    </source>
</evidence>
<name>L0A870_DEIPD</name>
<dbReference type="AlphaFoldDB" id="L0A870"/>
<dbReference type="Proteomes" id="UP000010467">
    <property type="component" value="Plasmid pDEIPE01"/>
</dbReference>
<evidence type="ECO:0000313" key="1">
    <source>
        <dbReference type="EMBL" id="AFZ69382.1"/>
    </source>
</evidence>
<keyword evidence="1" id="KW-0614">Plasmid</keyword>
<reference evidence="2" key="1">
    <citation type="submission" date="2012-03" db="EMBL/GenBank/DDBJ databases">
        <title>Complete sequence of plasmid 1 of Deinococcus peraridilitoris DSM 19664.</title>
        <authorList>
            <person name="Lucas S."/>
            <person name="Copeland A."/>
            <person name="Lapidus A."/>
            <person name="Glavina del Rio T."/>
            <person name="Dalin E."/>
            <person name="Tice H."/>
            <person name="Bruce D."/>
            <person name="Goodwin L."/>
            <person name="Pitluck S."/>
            <person name="Peters L."/>
            <person name="Mikhailova N."/>
            <person name="Lu M."/>
            <person name="Kyrpides N."/>
            <person name="Mavromatis K."/>
            <person name="Ivanova N."/>
            <person name="Brettin T."/>
            <person name="Detter J.C."/>
            <person name="Han C."/>
            <person name="Larimer F."/>
            <person name="Land M."/>
            <person name="Hauser L."/>
            <person name="Markowitz V."/>
            <person name="Cheng J.-F."/>
            <person name="Hugenholtz P."/>
            <person name="Woyke T."/>
            <person name="Wu D."/>
            <person name="Pukall R."/>
            <person name="Steenblock K."/>
            <person name="Brambilla E."/>
            <person name="Klenk H.-P."/>
            <person name="Eisen J.A."/>
        </authorList>
    </citation>
    <scope>NUCLEOTIDE SEQUENCE [LARGE SCALE GENOMIC DNA]</scope>
    <source>
        <strain evidence="2">DSM 19664 / LMG 22246 / CIP 109416 / KR-200</strain>
        <plasmid evidence="2">Plasmid pDEIPE01</plasmid>
    </source>
</reference>
<dbReference type="HOGENOM" id="CLU_1903252_0_0_0"/>